<dbReference type="InterPro" id="IPR039426">
    <property type="entry name" value="TonB-dep_rcpt-like"/>
</dbReference>
<gene>
    <name evidence="11" type="ORF">HKB16_17160</name>
</gene>
<keyword evidence="10" id="KW-0998">Cell outer membrane</keyword>
<evidence type="ECO:0000256" key="7">
    <source>
        <dbReference type="ARBA" id="ARBA00023004"/>
    </source>
</evidence>
<dbReference type="SUPFAM" id="SSF56935">
    <property type="entry name" value="Porins"/>
    <property type="match status" value="1"/>
</dbReference>
<accession>A0A7Y0SJC2</accession>
<evidence type="ECO:0000256" key="2">
    <source>
        <dbReference type="ARBA" id="ARBA00022448"/>
    </source>
</evidence>
<feature type="non-terminal residue" evidence="11">
    <location>
        <position position="148"/>
    </location>
</feature>
<evidence type="ECO:0000313" key="11">
    <source>
        <dbReference type="EMBL" id="NMU84600.1"/>
    </source>
</evidence>
<name>A0A7Y0SJC2_VIBPH</name>
<organism evidence="11 12">
    <name type="scientific">Vibrio parahaemolyticus</name>
    <dbReference type="NCBI Taxonomy" id="670"/>
    <lineage>
        <taxon>Bacteria</taxon>
        <taxon>Pseudomonadati</taxon>
        <taxon>Pseudomonadota</taxon>
        <taxon>Gammaproteobacteria</taxon>
        <taxon>Vibrionales</taxon>
        <taxon>Vibrionaceae</taxon>
        <taxon>Vibrio</taxon>
    </lineage>
</organism>
<proteinExistence type="predicted"/>
<keyword evidence="8" id="KW-0406">Ion transport</keyword>
<keyword evidence="2" id="KW-0813">Transport</keyword>
<dbReference type="GO" id="GO:0009279">
    <property type="term" value="C:cell outer membrane"/>
    <property type="evidence" value="ECO:0007669"/>
    <property type="project" value="UniProtKB-SubCell"/>
</dbReference>
<evidence type="ECO:0000256" key="4">
    <source>
        <dbReference type="ARBA" id="ARBA00022496"/>
    </source>
</evidence>
<evidence type="ECO:0000313" key="12">
    <source>
        <dbReference type="Proteomes" id="UP000518904"/>
    </source>
</evidence>
<dbReference type="PANTHER" id="PTHR32552">
    <property type="entry name" value="FERRICHROME IRON RECEPTOR-RELATED"/>
    <property type="match status" value="1"/>
</dbReference>
<evidence type="ECO:0000256" key="8">
    <source>
        <dbReference type="ARBA" id="ARBA00023065"/>
    </source>
</evidence>
<evidence type="ECO:0000256" key="1">
    <source>
        <dbReference type="ARBA" id="ARBA00004571"/>
    </source>
</evidence>
<keyword evidence="6" id="KW-0732">Signal</keyword>
<keyword evidence="9" id="KW-0472">Membrane</keyword>
<keyword evidence="4" id="KW-0410">Iron transport</keyword>
<dbReference type="Gene3D" id="2.40.170.20">
    <property type="entry name" value="TonB-dependent receptor, beta-barrel domain"/>
    <property type="match status" value="1"/>
</dbReference>
<dbReference type="GO" id="GO:0015344">
    <property type="term" value="F:siderophore uptake transmembrane transporter activity"/>
    <property type="evidence" value="ECO:0007669"/>
    <property type="project" value="TreeGrafter"/>
</dbReference>
<comment type="caution">
    <text evidence="11">The sequence shown here is derived from an EMBL/GenBank/DDBJ whole genome shotgun (WGS) entry which is preliminary data.</text>
</comment>
<comment type="subcellular location">
    <subcellularLocation>
        <location evidence="1">Cell outer membrane</location>
        <topology evidence="1">Multi-pass membrane protein</topology>
    </subcellularLocation>
</comment>
<dbReference type="AlphaFoldDB" id="A0A7Y0SJC2"/>
<keyword evidence="5" id="KW-0812">Transmembrane</keyword>
<feature type="non-terminal residue" evidence="11">
    <location>
        <position position="1"/>
    </location>
</feature>
<dbReference type="EMBL" id="JABCLB010001925">
    <property type="protein sequence ID" value="NMU84600.1"/>
    <property type="molecule type" value="Genomic_DNA"/>
</dbReference>
<evidence type="ECO:0000256" key="10">
    <source>
        <dbReference type="ARBA" id="ARBA00023237"/>
    </source>
</evidence>
<protein>
    <submittedName>
        <fullName evidence="11">TonB-dependent siderophore receptor</fullName>
    </submittedName>
</protein>
<evidence type="ECO:0000256" key="5">
    <source>
        <dbReference type="ARBA" id="ARBA00022692"/>
    </source>
</evidence>
<dbReference type="InterPro" id="IPR036942">
    <property type="entry name" value="Beta-barrel_TonB_sf"/>
</dbReference>
<sequence length="148" mass="17045">TADAYQENTYNGALEADNRTVGRNAYLTDEKSKSFVIDNQLSGYIKTGNFEHNLLFGLDYQYLDSDVKYKDTLGYSLTQDIFNPDHNSIDRNALNFQYKQNLDIKTKQIGVYFQDQVRYDQLVMIAGLRWDKYDSNTDAVSDYLGTVS</sequence>
<evidence type="ECO:0000256" key="6">
    <source>
        <dbReference type="ARBA" id="ARBA00022729"/>
    </source>
</evidence>
<evidence type="ECO:0000256" key="3">
    <source>
        <dbReference type="ARBA" id="ARBA00022452"/>
    </source>
</evidence>
<keyword evidence="3" id="KW-1134">Transmembrane beta strand</keyword>
<keyword evidence="11" id="KW-0675">Receptor</keyword>
<keyword evidence="7" id="KW-0408">Iron</keyword>
<reference evidence="11 12" key="1">
    <citation type="submission" date="2020-04" db="EMBL/GenBank/DDBJ databases">
        <title>Whole-genome sequencing of Vibrio spp. from China reveals different genetic environments of blaCTX-M-14 among diverse lineages.</title>
        <authorList>
            <person name="Zheng Z."/>
            <person name="Ye L."/>
            <person name="Chen S."/>
        </authorList>
    </citation>
    <scope>NUCLEOTIDE SEQUENCE [LARGE SCALE GENOMIC DNA]</scope>
    <source>
        <strain evidence="11 12">Vb0551</strain>
    </source>
</reference>
<dbReference type="PANTHER" id="PTHR32552:SF68">
    <property type="entry name" value="FERRICHROME OUTER MEMBRANE TRANSPORTER_PHAGE RECEPTOR"/>
    <property type="match status" value="1"/>
</dbReference>
<evidence type="ECO:0000256" key="9">
    <source>
        <dbReference type="ARBA" id="ARBA00023136"/>
    </source>
</evidence>
<dbReference type="Proteomes" id="UP000518904">
    <property type="component" value="Unassembled WGS sequence"/>
</dbReference>